<feature type="coiled-coil region" evidence="1">
    <location>
        <begin position="336"/>
        <end position="363"/>
    </location>
</feature>
<evidence type="ECO:0000313" key="3">
    <source>
        <dbReference type="Proteomes" id="UP000020595"/>
    </source>
</evidence>
<dbReference type="Proteomes" id="UP000020595">
    <property type="component" value="Unassembled WGS sequence"/>
</dbReference>
<dbReference type="PATRIC" id="fig|1310613.3.peg.3865"/>
<gene>
    <name evidence="2" type="ORF">J512_4045</name>
</gene>
<comment type="caution">
    <text evidence="2">The sequence shown here is derived from an EMBL/GenBank/DDBJ whole genome shotgun (WGS) entry which is preliminary data.</text>
</comment>
<dbReference type="RefSeq" id="WP_228131692.1">
    <property type="nucleotide sequence ID" value="NZ_JEWH01000092.1"/>
</dbReference>
<keyword evidence="1" id="KW-0175">Coiled coil</keyword>
<protein>
    <submittedName>
        <fullName evidence="2">Uncharacterized protein</fullName>
    </submittedName>
</protein>
<name>A0A009HYP0_ACIB9</name>
<feature type="coiled-coil region" evidence="1">
    <location>
        <begin position="231"/>
        <end position="265"/>
    </location>
</feature>
<dbReference type="EMBL" id="JEWH01000092">
    <property type="protein sequence ID" value="EXB03471.1"/>
    <property type="molecule type" value="Genomic_DNA"/>
</dbReference>
<reference evidence="2 3" key="1">
    <citation type="submission" date="2014-02" db="EMBL/GenBank/DDBJ databases">
        <title>Comparative genomics and transcriptomics to identify genetic mechanisms underlying the emergence of carbapenem resistant Acinetobacter baumannii (CRAb).</title>
        <authorList>
            <person name="Harris A.D."/>
            <person name="Johnson K.J."/>
            <person name="George J."/>
            <person name="Shefchek K."/>
            <person name="Daugherty S.C."/>
            <person name="Parankush S."/>
            <person name="Sadzewicz L."/>
            <person name="Tallon L."/>
            <person name="Sengamalay N."/>
            <person name="Hazen T.H."/>
            <person name="Rasko D.A."/>
        </authorList>
    </citation>
    <scope>NUCLEOTIDE SEQUENCE [LARGE SCALE GENOMIC DNA]</scope>
    <source>
        <strain evidence="2 3">1295743</strain>
    </source>
</reference>
<proteinExistence type="predicted"/>
<evidence type="ECO:0000256" key="1">
    <source>
        <dbReference type="SAM" id="Coils"/>
    </source>
</evidence>
<dbReference type="AlphaFoldDB" id="A0A009HYP0"/>
<organism evidence="2 3">
    <name type="scientific">Acinetobacter baumannii (strain 1295743)</name>
    <dbReference type="NCBI Taxonomy" id="1310613"/>
    <lineage>
        <taxon>Bacteria</taxon>
        <taxon>Pseudomonadati</taxon>
        <taxon>Pseudomonadota</taxon>
        <taxon>Gammaproteobacteria</taxon>
        <taxon>Moraxellales</taxon>
        <taxon>Moraxellaceae</taxon>
        <taxon>Acinetobacter</taxon>
        <taxon>Acinetobacter calcoaceticus/baumannii complex</taxon>
    </lineage>
</organism>
<accession>A0A009HYP0</accession>
<evidence type="ECO:0000313" key="2">
    <source>
        <dbReference type="EMBL" id="EXB03471.1"/>
    </source>
</evidence>
<sequence length="581" mass="66933">MGNITNLSFKQLTVVSNSQKSANQFNFHPKYNLITGNDNSIGKSTLAKLLLWTLGCSTHHDPTWKALDIRALLVFNIGDNEYTVGRYNDIIWIKQPNENWQKFEKITGNYSKIFAEIVKFKVLLPNKTDSTKLETPPPAYYFLPFYIDQECSWTQTWNSFSNLQQYSNWKPAVIKYHTGYINDQYFEILEKISKSKFDKKTVEEKVKTIETSLNIINEYLPSNSNIIALNSNQLEVLYENVNSDLKNLQKKQEDFFRTISELNADKIYFQSQLDLALIASKELDKDYQFSVENIQDENISCPICGTKHANTLINRASILADKAEADIQIKTIKNKISLINKTLDKNNEKLAEIESEINSINSKYNNSLSINENFKQNNTSIIEEIATSTIHNKVQQTIEQSAIQIKRYGAEIRSYQKEQNKLLTSEEKDKLNSNFKLTLSNYIEKLDATAVNLSNISSSLDYNKMHGNGGAAESTRGLLAYYYAVLKQIYTAENEIFAPIIIDTPNQQEQADFNYSKIINFIEQNTPDSAQLIICAMNRDEIKTYKDQAHTIFLTEHKLLDPQKYNELKNLLNFENYIFNN</sequence>